<evidence type="ECO:0000313" key="4">
    <source>
        <dbReference type="Proteomes" id="UP000678393"/>
    </source>
</evidence>
<dbReference type="Proteomes" id="UP000678393">
    <property type="component" value="Unassembled WGS sequence"/>
</dbReference>
<sequence length="142" mass="16006">KQQTDSKCSPESRVTRLLFAVSVAFLLLHAPFHAIRVKVFILAITGTLPSRTDGILMHVFRLIYNLDTCVSCAVYLIFGDNFRRVFCNKYFSSCQSPSPESLVSLTTTRSDPSMEVTVLKPDDNEGPEESQIHERLLSEHDL</sequence>
<reference evidence="3" key="1">
    <citation type="submission" date="2021-04" db="EMBL/GenBank/DDBJ databases">
        <authorList>
            <consortium name="Molecular Ecology Group"/>
        </authorList>
    </citation>
    <scope>NUCLEOTIDE SEQUENCE</scope>
</reference>
<keyword evidence="2" id="KW-0812">Transmembrane</keyword>
<keyword evidence="2" id="KW-1133">Transmembrane helix</keyword>
<comment type="caution">
    <text evidence="3">The sequence shown here is derived from an EMBL/GenBank/DDBJ whole genome shotgun (WGS) entry which is preliminary data.</text>
</comment>
<evidence type="ECO:0000313" key="3">
    <source>
        <dbReference type="EMBL" id="CAG5118570.1"/>
    </source>
</evidence>
<name>A0A8S3YTV5_9EUPU</name>
<dbReference type="SUPFAM" id="SSF81321">
    <property type="entry name" value="Family A G protein-coupled receptor-like"/>
    <property type="match status" value="1"/>
</dbReference>
<gene>
    <name evidence="3" type="ORF">CUNI_LOCUS4128</name>
</gene>
<evidence type="ECO:0000256" key="2">
    <source>
        <dbReference type="SAM" id="Phobius"/>
    </source>
</evidence>
<dbReference type="AlphaFoldDB" id="A0A8S3YTV5"/>
<feature type="region of interest" description="Disordered" evidence="1">
    <location>
        <begin position="118"/>
        <end position="142"/>
    </location>
</feature>
<dbReference type="EMBL" id="CAJHNH020000573">
    <property type="protein sequence ID" value="CAG5118570.1"/>
    <property type="molecule type" value="Genomic_DNA"/>
</dbReference>
<feature type="transmembrane region" description="Helical" evidence="2">
    <location>
        <begin position="17"/>
        <end position="35"/>
    </location>
</feature>
<feature type="non-terminal residue" evidence="3">
    <location>
        <position position="1"/>
    </location>
</feature>
<keyword evidence="4" id="KW-1185">Reference proteome</keyword>
<evidence type="ECO:0008006" key="5">
    <source>
        <dbReference type="Google" id="ProtNLM"/>
    </source>
</evidence>
<feature type="transmembrane region" description="Helical" evidence="2">
    <location>
        <begin position="55"/>
        <end position="78"/>
    </location>
</feature>
<dbReference type="Gene3D" id="1.20.1070.10">
    <property type="entry name" value="Rhodopsin 7-helix transmembrane proteins"/>
    <property type="match status" value="1"/>
</dbReference>
<organism evidence="3 4">
    <name type="scientific">Candidula unifasciata</name>
    <dbReference type="NCBI Taxonomy" id="100452"/>
    <lineage>
        <taxon>Eukaryota</taxon>
        <taxon>Metazoa</taxon>
        <taxon>Spiralia</taxon>
        <taxon>Lophotrochozoa</taxon>
        <taxon>Mollusca</taxon>
        <taxon>Gastropoda</taxon>
        <taxon>Heterobranchia</taxon>
        <taxon>Euthyneura</taxon>
        <taxon>Panpulmonata</taxon>
        <taxon>Eupulmonata</taxon>
        <taxon>Stylommatophora</taxon>
        <taxon>Helicina</taxon>
        <taxon>Helicoidea</taxon>
        <taxon>Geomitridae</taxon>
        <taxon>Candidula</taxon>
    </lineage>
</organism>
<proteinExistence type="predicted"/>
<evidence type="ECO:0000256" key="1">
    <source>
        <dbReference type="SAM" id="MobiDB-lite"/>
    </source>
</evidence>
<dbReference type="OrthoDB" id="6085804at2759"/>
<feature type="compositionally biased region" description="Basic and acidic residues" evidence="1">
    <location>
        <begin position="130"/>
        <end position="142"/>
    </location>
</feature>
<accession>A0A8S3YTV5</accession>
<keyword evidence="2" id="KW-0472">Membrane</keyword>
<protein>
    <recommendedName>
        <fullName evidence="5">G-protein coupled receptors family 1 profile domain-containing protein</fullName>
    </recommendedName>
</protein>